<dbReference type="Pfam" id="PF01565">
    <property type="entry name" value="FAD_binding_4"/>
    <property type="match status" value="1"/>
</dbReference>
<feature type="domain" description="FAD-binding PCMH-type" evidence="5">
    <location>
        <begin position="1"/>
        <end position="108"/>
    </location>
</feature>
<evidence type="ECO:0000313" key="6">
    <source>
        <dbReference type="EMBL" id="KKK81503.1"/>
    </source>
</evidence>
<dbReference type="InterPro" id="IPR051914">
    <property type="entry name" value="FAD-linked_OxidoTrans_Type4"/>
</dbReference>
<dbReference type="Gene3D" id="3.30.465.10">
    <property type="match status" value="1"/>
</dbReference>
<keyword evidence="3" id="KW-0274">FAD</keyword>
<protein>
    <recommendedName>
        <fullName evidence="5">FAD-binding PCMH-type domain-containing protein</fullName>
    </recommendedName>
</protein>
<gene>
    <name evidence="6" type="ORF">LCGC14_2812780</name>
</gene>
<feature type="non-terminal residue" evidence="6">
    <location>
        <position position="1"/>
    </location>
</feature>
<dbReference type="InterPro" id="IPR036318">
    <property type="entry name" value="FAD-bd_PCMH-like_sf"/>
</dbReference>
<dbReference type="AlphaFoldDB" id="A0A0F8YJD6"/>
<evidence type="ECO:0000256" key="4">
    <source>
        <dbReference type="ARBA" id="ARBA00023002"/>
    </source>
</evidence>
<proteinExistence type="predicted"/>
<sequence length="361" mass="39025">CQAGAPLSSAYDQVEAAGQILPLDPPSAPNRSFGGVVASASVGPSRLGYGSLRDLLFGVRAVLGTGKAVRFGGKVIKDVAGFNLARMFIGSEGTLGIITRVILSLLPRPGAISTLVAPFNSVKQAIETVPDILRQGILPTAVEFVQHEVISCAEQLLKKSWPTHDGSASLLFILDGRSEDDLLAQAEKLAEFLESGGALDVLIAESPEKQEEILTLRSMIYEALREGTVELFDICVPRSEIAGHVEFVKEVEERYKIQLPTYGHAGDGNVHTHYMRKAISNGFLGAEVTGWRQLHEQVREELFADAAARGGVISGEHGIGRVKREYLEKNLGSVNVEVMRLIKHALDSENILNPGKVVLWQ</sequence>
<dbReference type="GO" id="GO:0071949">
    <property type="term" value="F:FAD binding"/>
    <property type="evidence" value="ECO:0007669"/>
    <property type="project" value="InterPro"/>
</dbReference>
<dbReference type="InterPro" id="IPR016169">
    <property type="entry name" value="FAD-bd_PCMH_sub2"/>
</dbReference>
<dbReference type="Gene3D" id="1.10.45.10">
    <property type="entry name" value="Vanillyl-alcohol Oxidase, Chain A, domain 4"/>
    <property type="match status" value="1"/>
</dbReference>
<accession>A0A0F8YJD6</accession>
<evidence type="ECO:0000256" key="3">
    <source>
        <dbReference type="ARBA" id="ARBA00022827"/>
    </source>
</evidence>
<organism evidence="6">
    <name type="scientific">marine sediment metagenome</name>
    <dbReference type="NCBI Taxonomy" id="412755"/>
    <lineage>
        <taxon>unclassified sequences</taxon>
        <taxon>metagenomes</taxon>
        <taxon>ecological metagenomes</taxon>
    </lineage>
</organism>
<dbReference type="SUPFAM" id="SSF55103">
    <property type="entry name" value="FAD-linked oxidases, C-terminal domain"/>
    <property type="match status" value="1"/>
</dbReference>
<dbReference type="Gene3D" id="3.30.70.2190">
    <property type="match status" value="1"/>
</dbReference>
<dbReference type="InterPro" id="IPR016166">
    <property type="entry name" value="FAD-bd_PCMH"/>
</dbReference>
<reference evidence="6" key="1">
    <citation type="journal article" date="2015" name="Nature">
        <title>Complex archaea that bridge the gap between prokaryotes and eukaryotes.</title>
        <authorList>
            <person name="Spang A."/>
            <person name="Saw J.H."/>
            <person name="Jorgensen S.L."/>
            <person name="Zaremba-Niedzwiedzka K."/>
            <person name="Martijn J."/>
            <person name="Lind A.E."/>
            <person name="van Eijk R."/>
            <person name="Schleper C."/>
            <person name="Guy L."/>
            <person name="Ettema T.J."/>
        </authorList>
    </citation>
    <scope>NUCLEOTIDE SEQUENCE</scope>
</reference>
<evidence type="ECO:0000259" key="5">
    <source>
        <dbReference type="PROSITE" id="PS51387"/>
    </source>
</evidence>
<dbReference type="PROSITE" id="PS51387">
    <property type="entry name" value="FAD_PCMH"/>
    <property type="match status" value="1"/>
</dbReference>
<dbReference type="GO" id="GO:0016491">
    <property type="term" value="F:oxidoreductase activity"/>
    <property type="evidence" value="ECO:0007669"/>
    <property type="project" value="UniProtKB-KW"/>
</dbReference>
<dbReference type="EMBL" id="LAZR01053093">
    <property type="protein sequence ID" value="KKK81503.1"/>
    <property type="molecule type" value="Genomic_DNA"/>
</dbReference>
<dbReference type="InterPro" id="IPR006094">
    <property type="entry name" value="Oxid_FAD_bind_N"/>
</dbReference>
<keyword evidence="2" id="KW-0285">Flavoprotein</keyword>
<dbReference type="InterPro" id="IPR004113">
    <property type="entry name" value="FAD-bd_oxidored_4_C"/>
</dbReference>
<dbReference type="InterPro" id="IPR016171">
    <property type="entry name" value="Vanillyl_alc_oxidase_C-sub2"/>
</dbReference>
<dbReference type="FunFam" id="1.10.45.10:FF:000001">
    <property type="entry name" value="D-lactate dehydrogenase mitochondrial"/>
    <property type="match status" value="1"/>
</dbReference>
<dbReference type="Gene3D" id="3.30.70.2740">
    <property type="match status" value="1"/>
</dbReference>
<dbReference type="InterPro" id="IPR016164">
    <property type="entry name" value="FAD-linked_Oxase-like_C"/>
</dbReference>
<dbReference type="SUPFAM" id="SSF56176">
    <property type="entry name" value="FAD-binding/transporter-associated domain-like"/>
    <property type="match status" value="1"/>
</dbReference>
<comment type="caution">
    <text evidence="6">The sequence shown here is derived from an EMBL/GenBank/DDBJ whole genome shotgun (WGS) entry which is preliminary data.</text>
</comment>
<dbReference type="PANTHER" id="PTHR42934">
    <property type="entry name" value="GLYCOLATE OXIDASE SUBUNIT GLCD"/>
    <property type="match status" value="1"/>
</dbReference>
<evidence type="ECO:0000256" key="1">
    <source>
        <dbReference type="ARBA" id="ARBA00001974"/>
    </source>
</evidence>
<evidence type="ECO:0000256" key="2">
    <source>
        <dbReference type="ARBA" id="ARBA00022630"/>
    </source>
</evidence>
<dbReference type="PANTHER" id="PTHR42934:SF2">
    <property type="entry name" value="GLYCOLATE OXIDASE SUBUNIT GLCD"/>
    <property type="match status" value="1"/>
</dbReference>
<comment type="cofactor">
    <cofactor evidence="1">
        <name>FAD</name>
        <dbReference type="ChEBI" id="CHEBI:57692"/>
    </cofactor>
</comment>
<name>A0A0F8YJD6_9ZZZZ</name>
<dbReference type="Pfam" id="PF02913">
    <property type="entry name" value="FAD-oxidase_C"/>
    <property type="match status" value="1"/>
</dbReference>
<keyword evidence="4" id="KW-0560">Oxidoreductase</keyword>